<feature type="domain" description="Hydantoinase A/oxoprolinase" evidence="2">
    <location>
        <begin position="232"/>
        <end position="529"/>
    </location>
</feature>
<dbReference type="InterPro" id="IPR045079">
    <property type="entry name" value="Oxoprolinase-like"/>
</dbReference>
<evidence type="ECO:0000256" key="1">
    <source>
        <dbReference type="ARBA" id="ARBA00010403"/>
    </source>
</evidence>
<organism evidence="6 7">
    <name type="scientific">Desulfosarcina ovata subsp. ovata</name>
    <dbReference type="NCBI Taxonomy" id="2752305"/>
    <lineage>
        <taxon>Bacteria</taxon>
        <taxon>Pseudomonadati</taxon>
        <taxon>Thermodesulfobacteriota</taxon>
        <taxon>Desulfobacteria</taxon>
        <taxon>Desulfobacterales</taxon>
        <taxon>Desulfosarcinaceae</taxon>
        <taxon>Desulfosarcina</taxon>
    </lineage>
</organism>
<dbReference type="InterPro" id="IPR003692">
    <property type="entry name" value="Hydantoinase_B"/>
</dbReference>
<name>A0A5K8ACS6_9BACT</name>
<evidence type="ECO:0000313" key="6">
    <source>
        <dbReference type="EMBL" id="BBO90319.1"/>
    </source>
</evidence>
<dbReference type="AlphaFoldDB" id="A0A5K8ACS6"/>
<protein>
    <submittedName>
        <fullName evidence="6">5-oxoprolinase</fullName>
    </submittedName>
</protein>
<feature type="domain" description="Hydantoinase/oxoprolinase N-terminal" evidence="4">
    <location>
        <begin position="8"/>
        <end position="213"/>
    </location>
</feature>
<dbReference type="InterPro" id="IPR049517">
    <property type="entry name" value="ACX-like_C"/>
</dbReference>
<reference evidence="6 7" key="1">
    <citation type="submission" date="2019-11" db="EMBL/GenBank/DDBJ databases">
        <title>Comparative genomics of hydrocarbon-degrading Desulfosarcina strains.</title>
        <authorList>
            <person name="Watanabe M."/>
            <person name="Kojima H."/>
            <person name="Fukui M."/>
        </authorList>
    </citation>
    <scope>NUCLEOTIDE SEQUENCE [LARGE SCALE GENOMIC DNA]</scope>
    <source>
        <strain evidence="7">oXyS1</strain>
    </source>
</reference>
<dbReference type="EMBL" id="AP021879">
    <property type="protein sequence ID" value="BBO90319.1"/>
    <property type="molecule type" value="Genomic_DNA"/>
</dbReference>
<dbReference type="InterPro" id="IPR002821">
    <property type="entry name" value="Hydantoinase_A"/>
</dbReference>
<sequence length="1255" mass="136037">MADPTKIRFSIDRGGTFTDIYAEVPGEPGFRVVKLLSEDPRNYDDAPREGIRRVLADVTGLDIPKNRVPEEMIEWIRMGTTVATNALLERKGARCALLVTRGFRDILQIGNQDRPDIFDLKIRKPELLYESVVEADERLRLLRDDEDEPEAPVVRGVTGERLVVIEALDPESLRPPLQQILDQGIRSLAVVFMHAYAWPDHEQAVGRLAREMGFAQISLSSQVMPMVKLVARGDTTMTDAYLNPHIRSYLDSFREGFEGGLSDADLLFMQSDGGLARADDFTGSRAILSGPAGGVVGYAMTTFSDSAGQPVIGFDMGGTSTDVSRFGGGYELAFETETAGVRIQAPQLQIKTVAAGGGSRLFFDNGMFLVGPESSGAHPGPVCYRKGGFLSVTDANLVLGRLQPDYFPHIFGLTEDQPLDLKAARDAMETLTQEINAYTNRSGNNAMTVEEVAMGFLRVANETMVRPIREISVMRGFDIKEHILATFGGAGAQHACAIARSLGISKIFIHRFSGILSAYGIGLANVVAERQQPAAMVYGKSAYRKLQEQLAAIQADAERELAAQGFSADRITAVRYLNMRYHGTDTALMIPEPDDGDFEAAFKATYRREFGFDLTDRDIHVDDLRVRAQGQAAGLRKVPIFAAEGAAVPVDRQPCYFEDAWCETAIFRMADLKAGHAIDGPAIIIQDAATIVVEPDCRATVSRYGDIQIQVGEGSAERLDTRVDPVRLSIFSNLFMSIAEQMGRMLQKTAISTNIKERLDFSCALFGPTGNLVANAPHLPVHLGSMSAAVKEQIRRQAGNLVPGDVLVSNHPAAGGSHLPDITVITPVFRDDRIIFWVASRGHHADIGGISPGSMPPGSRRIEEEGACISSFKLVENGIFQEAGISDLLLAPGRLTPLPGRPAISGTRLLADNISDLKAQVAANQKGIELVLEMVDHYGLDGVQAYMGHVQDAAETAVRSRLQDLSRAKGMGEKDTVTAVDYLDDGSPIVLSLTIDRRDGSAVFDFAGTGLEIWGNCNAPAAVTRSAILYSLRCLIEKDLPLNDGCLIPITIHIPKGSLLDPSIEAAVVGGNVLTSQRVVDVVLKAFGVVAASQGCMNNFTFGNDRFGYYETIAGGAGAGPTWDGQTGVHTHMTNTRITDPEILERRYPILLREFSIRQGSGGDGQHRGGDGLVREVEFLEPLNMAILSERRVFAPYGLEGGKPGRRGENIFIHQDGRRLNLGAKNEIIASPGDRFRILTPGGGGFGKKACITKK</sequence>
<feature type="domain" description="Hydantoinase B/oxoprolinase" evidence="3">
    <location>
        <begin position="724"/>
        <end position="1248"/>
    </location>
</feature>
<dbReference type="InterPro" id="IPR008040">
    <property type="entry name" value="Hydant_A_N"/>
</dbReference>
<evidence type="ECO:0000259" key="5">
    <source>
        <dbReference type="Pfam" id="PF19278"/>
    </source>
</evidence>
<dbReference type="Pfam" id="PF02538">
    <property type="entry name" value="Hydantoinase_B"/>
    <property type="match status" value="1"/>
</dbReference>
<evidence type="ECO:0000259" key="2">
    <source>
        <dbReference type="Pfam" id="PF01968"/>
    </source>
</evidence>
<gene>
    <name evidence="6" type="primary">oplaH</name>
    <name evidence="6" type="ORF">DSCOOX_34990</name>
</gene>
<evidence type="ECO:0000259" key="3">
    <source>
        <dbReference type="Pfam" id="PF02538"/>
    </source>
</evidence>
<dbReference type="Pfam" id="PF19278">
    <property type="entry name" value="Hydant_A_C"/>
    <property type="match status" value="1"/>
</dbReference>
<dbReference type="RefSeq" id="WP_155311393.1">
    <property type="nucleotide sequence ID" value="NZ_AP021879.1"/>
</dbReference>
<dbReference type="GO" id="GO:0006749">
    <property type="term" value="P:glutathione metabolic process"/>
    <property type="evidence" value="ECO:0007669"/>
    <property type="project" value="TreeGrafter"/>
</dbReference>
<proteinExistence type="inferred from homology"/>
<dbReference type="PANTHER" id="PTHR11365">
    <property type="entry name" value="5-OXOPROLINASE RELATED"/>
    <property type="match status" value="1"/>
</dbReference>
<comment type="similarity">
    <text evidence="1">Belongs to the oxoprolinase family.</text>
</comment>
<dbReference type="Proteomes" id="UP000422108">
    <property type="component" value="Chromosome"/>
</dbReference>
<evidence type="ECO:0000313" key="7">
    <source>
        <dbReference type="Proteomes" id="UP000422108"/>
    </source>
</evidence>
<dbReference type="Pfam" id="PF01968">
    <property type="entry name" value="Hydantoinase_A"/>
    <property type="match status" value="1"/>
</dbReference>
<dbReference type="Pfam" id="PF05378">
    <property type="entry name" value="Hydant_A_N"/>
    <property type="match status" value="1"/>
</dbReference>
<dbReference type="GO" id="GO:0017168">
    <property type="term" value="F:5-oxoprolinase (ATP-hydrolyzing) activity"/>
    <property type="evidence" value="ECO:0007669"/>
    <property type="project" value="TreeGrafter"/>
</dbReference>
<accession>A0A5K8ACS6</accession>
<keyword evidence="7" id="KW-1185">Reference proteome</keyword>
<feature type="domain" description="Acetophenone carboxylase-like C-terminal" evidence="5">
    <location>
        <begin position="541"/>
        <end position="701"/>
    </location>
</feature>
<evidence type="ECO:0000259" key="4">
    <source>
        <dbReference type="Pfam" id="PF05378"/>
    </source>
</evidence>
<dbReference type="PANTHER" id="PTHR11365:SF2">
    <property type="entry name" value="5-OXOPROLINASE"/>
    <property type="match status" value="1"/>
</dbReference>
<dbReference type="GO" id="GO:0005829">
    <property type="term" value="C:cytosol"/>
    <property type="evidence" value="ECO:0007669"/>
    <property type="project" value="TreeGrafter"/>
</dbReference>